<dbReference type="Pfam" id="PF00581">
    <property type="entry name" value="Rhodanese"/>
    <property type="match status" value="3"/>
</dbReference>
<feature type="domain" description="Rhodanese" evidence="1">
    <location>
        <begin position="28"/>
        <end position="118"/>
    </location>
</feature>
<organism evidence="2 3">
    <name type="scientific">Bordetella holmesii CDC-H585-BH</name>
    <dbReference type="NCBI Taxonomy" id="1331206"/>
    <lineage>
        <taxon>Bacteria</taxon>
        <taxon>Pseudomonadati</taxon>
        <taxon>Pseudomonadota</taxon>
        <taxon>Betaproteobacteria</taxon>
        <taxon>Burkholderiales</taxon>
        <taxon>Alcaligenaceae</taxon>
        <taxon>Bordetella</taxon>
    </lineage>
</organism>
<evidence type="ECO:0000313" key="2">
    <source>
        <dbReference type="EMBL" id="KAK86580.1"/>
    </source>
</evidence>
<reference evidence="2 3" key="1">
    <citation type="submission" date="2014-03" db="EMBL/GenBank/DDBJ databases">
        <title>Genome sequence of Bordetella holmseii.</title>
        <authorList>
            <person name="Harvill E."/>
            <person name="Goodfield L.L."/>
            <person name="Ivanov Y."/>
            <person name="Meyer J.A."/>
            <person name="Newth C."/>
            <person name="Cassiday P."/>
            <person name="Tondella M.L."/>
            <person name="Liao P."/>
            <person name="Zimmerman J."/>
            <person name="Meert K."/>
            <person name="Wessel D."/>
            <person name="Berger J."/>
            <person name="Dean J.M."/>
            <person name="Holubkov R."/>
            <person name="Burr J."/>
            <person name="Liu T."/>
            <person name="Brinkac L.M."/>
            <person name="Sanka R."/>
            <person name="Kim M."/>
            <person name="Losada L."/>
        </authorList>
    </citation>
    <scope>NUCLEOTIDE SEQUENCE [LARGE SCALE GENOMIC DNA]</scope>
    <source>
        <strain evidence="2 3">CDC-H585-BH</strain>
    </source>
</reference>
<dbReference type="Gene3D" id="3.40.250.10">
    <property type="entry name" value="Rhodanese-like domain"/>
    <property type="match status" value="3"/>
</dbReference>
<dbReference type="InterPro" id="IPR001763">
    <property type="entry name" value="Rhodanese-like_dom"/>
</dbReference>
<dbReference type="AlphaFoldDB" id="A0A158M061"/>
<dbReference type="PATRIC" id="fig|1331206.3.peg.3645"/>
<dbReference type="InterPro" id="IPR036873">
    <property type="entry name" value="Rhodanese-like_dom_sf"/>
</dbReference>
<dbReference type="EMBL" id="JFZZ01000148">
    <property type="protein sequence ID" value="KAK86580.1"/>
    <property type="molecule type" value="Genomic_DNA"/>
</dbReference>
<dbReference type="SUPFAM" id="SSF52821">
    <property type="entry name" value="Rhodanese/Cell cycle control phosphatase"/>
    <property type="match status" value="4"/>
</dbReference>
<proteinExistence type="predicted"/>
<dbReference type="RefSeq" id="WP_005015622.1">
    <property type="nucleotide sequence ID" value="NZ_JFZZ01000148.1"/>
</dbReference>
<dbReference type="Proteomes" id="UP000026682">
    <property type="component" value="Unassembled WGS sequence"/>
</dbReference>
<accession>A0A158M061</accession>
<feature type="domain" description="Rhodanese" evidence="1">
    <location>
        <begin position="151"/>
        <end position="242"/>
    </location>
</feature>
<dbReference type="GO" id="GO:0004792">
    <property type="term" value="F:thiosulfate-cyanide sulfurtransferase activity"/>
    <property type="evidence" value="ECO:0007669"/>
    <property type="project" value="TreeGrafter"/>
</dbReference>
<feature type="domain" description="Rhodanese" evidence="1">
    <location>
        <begin position="288"/>
        <end position="376"/>
    </location>
</feature>
<name>A0A158M061_9BORD</name>
<protein>
    <submittedName>
        <fullName evidence="2">Rhodanese-like protein</fullName>
    </submittedName>
</protein>
<comment type="caution">
    <text evidence="2">The sequence shown here is derived from an EMBL/GenBank/DDBJ whole genome shotgun (WGS) entry which is preliminary data.</text>
</comment>
<dbReference type="SMART" id="SM00450">
    <property type="entry name" value="RHOD"/>
    <property type="match status" value="3"/>
</dbReference>
<dbReference type="PROSITE" id="PS50206">
    <property type="entry name" value="RHODANESE_3"/>
    <property type="match status" value="3"/>
</dbReference>
<dbReference type="PANTHER" id="PTHR44086">
    <property type="entry name" value="THIOSULFATE SULFURTRANSFERASE RDL2, MITOCHONDRIAL-RELATED"/>
    <property type="match status" value="1"/>
</dbReference>
<sequence length="526" mass="57396">MIPPLSASSTPASPLRIHACALKACLHDGAEIALLDIREHGQYGQAHLFYAVNAPYSLLEFDVRRLVPRRSTRLVLYDNDDGLAERAAAVLQALGYPQVAILDGGLPAWQSQGYAVFAGVNLPSKTFGELVEQTLHTPTMSADELHRRQTRGDNLVVLDGRPYGEYGKMSIPGAICCPNGELALRIDALVPDADTTIVINCAGRTRSIIGAQTLINLGVRNPVYALENGTQGWFLHDYTLEHGQTRRHGMECSAGQLGRARQRAGALAERHGVSVITPEALAALQADTARTTYVFDIRTQQEYAAATQPGAAHAAGGQLLQATDQFVGTRGARLVLVDGEEIRAPVVASWLGQLGWEVYVLQAGSLAWTPHPPTEPDNGLRLIDSAQARKRFDQGRCFVDLRPSMAYRQSHIATAQWRTRSRGEALPAGAVIIAADARVAELYARDYAGHADAELLMDTPGQWEAAGLPLARTPDLPADEACIDFLFFVHDRHQGNRQAAIQYLQWETSLTAQIDERERAAFRFMT</sequence>
<dbReference type="GeneID" id="93119011"/>
<gene>
    <name evidence="2" type="ORF">L497_2238</name>
</gene>
<dbReference type="PANTHER" id="PTHR44086:SF10">
    <property type="entry name" value="THIOSULFATE SULFURTRANSFERASE_RHODANESE-LIKE DOMAIN-CONTAINING PROTEIN 3"/>
    <property type="match status" value="1"/>
</dbReference>
<evidence type="ECO:0000259" key="1">
    <source>
        <dbReference type="PROSITE" id="PS50206"/>
    </source>
</evidence>
<evidence type="ECO:0000313" key="3">
    <source>
        <dbReference type="Proteomes" id="UP000026682"/>
    </source>
</evidence>
<dbReference type="STRING" id="35814.BBB42_14265"/>